<protein>
    <submittedName>
        <fullName evidence="3">M20/M25/M40 family metallo-hydrolase</fullName>
    </submittedName>
</protein>
<keyword evidence="1" id="KW-0732">Signal</keyword>
<feature type="chain" id="PRO_5045188700" evidence="1">
    <location>
        <begin position="20"/>
        <end position="319"/>
    </location>
</feature>
<comment type="caution">
    <text evidence="3">The sequence shown here is derived from an EMBL/GenBank/DDBJ whole genome shotgun (WGS) entry which is preliminary data.</text>
</comment>
<dbReference type="Gene3D" id="3.40.630.10">
    <property type="entry name" value="Zn peptidases"/>
    <property type="match status" value="1"/>
</dbReference>
<dbReference type="RefSeq" id="WP_148380418.1">
    <property type="nucleotide sequence ID" value="NZ_VSKN01000003.1"/>
</dbReference>
<organism evidence="3 4">
    <name type="scientific">Bizionia gelidisalsuginis</name>
    <dbReference type="NCBI Taxonomy" id="291188"/>
    <lineage>
        <taxon>Bacteria</taxon>
        <taxon>Pseudomonadati</taxon>
        <taxon>Bacteroidota</taxon>
        <taxon>Flavobacteriia</taxon>
        <taxon>Flavobacteriales</taxon>
        <taxon>Flavobacteriaceae</taxon>
        <taxon>Bizionia</taxon>
    </lineage>
</organism>
<dbReference type="InterPro" id="IPR045175">
    <property type="entry name" value="M28_fam"/>
</dbReference>
<evidence type="ECO:0000259" key="2">
    <source>
        <dbReference type="Pfam" id="PF04389"/>
    </source>
</evidence>
<sequence>MRKLLVLFLIPFLFINVSACKSSGVTTDKNYTVTADEVKAMVSFLASDELKGRDTGSEGINTAATYIANEFKALGIKPYFEEYRDTFKMEGVDAFNVVGYIEGNDATLKDEFIIIGAHYDHIGEIAAVEGDVIANGANDNAAGTSAVMTLAKYFSTKKTKRSLLFVAFTAEEKGLLGSKHLANTLKENNFNLYAMFNLEMIGVPLINTEHQAFLTGYDRSNLAEVMNTYAGQELIGSSEVAKKYGLFKRSDNYPFFKVFNVPAHTVSSCDLTNFDFYHHVHDEIDKLDYTFMANLINALGPVIEKTANASTNEIQLYGN</sequence>
<dbReference type="PANTHER" id="PTHR12147:SF26">
    <property type="entry name" value="PEPTIDASE M28 DOMAIN-CONTAINING PROTEIN"/>
    <property type="match status" value="1"/>
</dbReference>
<evidence type="ECO:0000313" key="4">
    <source>
        <dbReference type="Proteomes" id="UP000323621"/>
    </source>
</evidence>
<dbReference type="Pfam" id="PF04389">
    <property type="entry name" value="Peptidase_M28"/>
    <property type="match status" value="1"/>
</dbReference>
<dbReference type="PANTHER" id="PTHR12147">
    <property type="entry name" value="METALLOPEPTIDASE M28 FAMILY MEMBER"/>
    <property type="match status" value="1"/>
</dbReference>
<keyword evidence="4" id="KW-1185">Reference proteome</keyword>
<dbReference type="SUPFAM" id="SSF53187">
    <property type="entry name" value="Zn-dependent exopeptidases"/>
    <property type="match status" value="1"/>
</dbReference>
<dbReference type="InterPro" id="IPR007484">
    <property type="entry name" value="Peptidase_M28"/>
</dbReference>
<dbReference type="EMBL" id="VSKN01000003">
    <property type="protein sequence ID" value="TYC16193.1"/>
    <property type="molecule type" value="Genomic_DNA"/>
</dbReference>
<dbReference type="Proteomes" id="UP000323621">
    <property type="component" value="Unassembled WGS sequence"/>
</dbReference>
<evidence type="ECO:0000256" key="1">
    <source>
        <dbReference type="SAM" id="SignalP"/>
    </source>
</evidence>
<evidence type="ECO:0000313" key="3">
    <source>
        <dbReference type="EMBL" id="TYC16193.1"/>
    </source>
</evidence>
<accession>A0ABY3MCX5</accession>
<feature type="domain" description="Peptidase M28" evidence="2">
    <location>
        <begin position="96"/>
        <end position="295"/>
    </location>
</feature>
<reference evidence="3 4" key="1">
    <citation type="submission" date="2019-08" db="EMBL/GenBank/DDBJ databases">
        <title>Genomes of Antarctic Bizionia species.</title>
        <authorList>
            <person name="Bowman J.P."/>
        </authorList>
    </citation>
    <scope>NUCLEOTIDE SEQUENCE [LARGE SCALE GENOMIC DNA]</scope>
    <source>
        <strain evidence="3 4">IC164</strain>
    </source>
</reference>
<gene>
    <name evidence="3" type="ORF">ES677_03200</name>
</gene>
<name>A0ABY3MCX5_9FLAO</name>
<feature type="signal peptide" evidence="1">
    <location>
        <begin position="1"/>
        <end position="19"/>
    </location>
</feature>
<proteinExistence type="predicted"/>